<feature type="transmembrane region" description="Helical" evidence="1">
    <location>
        <begin position="133"/>
        <end position="156"/>
    </location>
</feature>
<feature type="transmembrane region" description="Helical" evidence="1">
    <location>
        <begin position="46"/>
        <end position="64"/>
    </location>
</feature>
<dbReference type="Ensembl" id="ENSCSAVT00000002765.1">
    <property type="protein sequence ID" value="ENSCSAVP00000002722.1"/>
    <property type="gene ID" value="ENSCSAVG00000001609.1"/>
</dbReference>
<feature type="transmembrane region" description="Helical" evidence="1">
    <location>
        <begin position="12"/>
        <end position="34"/>
    </location>
</feature>
<accession>H2YBM4</accession>
<dbReference type="OMA" id="QRFTICA"/>
<dbReference type="InterPro" id="IPR036259">
    <property type="entry name" value="MFS_trans_sf"/>
</dbReference>
<dbReference type="InParanoid" id="H2YBM4"/>
<dbReference type="Gene3D" id="1.20.1250.20">
    <property type="entry name" value="MFS general substrate transporter like domains"/>
    <property type="match status" value="1"/>
</dbReference>
<name>H2YBM4_CIOSA</name>
<feature type="transmembrane region" description="Helical" evidence="1">
    <location>
        <begin position="76"/>
        <end position="94"/>
    </location>
</feature>
<dbReference type="GO" id="GO:0008028">
    <property type="term" value="F:monocarboxylic acid transmembrane transporter activity"/>
    <property type="evidence" value="ECO:0007669"/>
    <property type="project" value="TreeGrafter"/>
</dbReference>
<dbReference type="HOGENOM" id="CLU_1309727_0_0_1"/>
<keyword evidence="1" id="KW-1133">Transmembrane helix</keyword>
<keyword evidence="3" id="KW-1185">Reference proteome</keyword>
<feature type="transmembrane region" description="Helical" evidence="1">
    <location>
        <begin position="168"/>
        <end position="188"/>
    </location>
</feature>
<evidence type="ECO:0000313" key="3">
    <source>
        <dbReference type="Proteomes" id="UP000007875"/>
    </source>
</evidence>
<reference evidence="2" key="2">
    <citation type="submission" date="2025-08" db="UniProtKB">
        <authorList>
            <consortium name="Ensembl"/>
        </authorList>
    </citation>
    <scope>IDENTIFICATION</scope>
</reference>
<protein>
    <recommendedName>
        <fullName evidence="4">Major facilitator superfamily (MFS) profile domain-containing protein</fullName>
    </recommendedName>
</protein>
<organism evidence="2 3">
    <name type="scientific">Ciona savignyi</name>
    <name type="common">Pacific transparent sea squirt</name>
    <dbReference type="NCBI Taxonomy" id="51511"/>
    <lineage>
        <taxon>Eukaryota</taxon>
        <taxon>Metazoa</taxon>
        <taxon>Chordata</taxon>
        <taxon>Tunicata</taxon>
        <taxon>Ascidiacea</taxon>
        <taxon>Phlebobranchia</taxon>
        <taxon>Cionidae</taxon>
        <taxon>Ciona</taxon>
    </lineage>
</organism>
<keyword evidence="1" id="KW-0812">Transmembrane</keyword>
<feature type="transmembrane region" description="Helical" evidence="1">
    <location>
        <begin position="100"/>
        <end position="121"/>
    </location>
</feature>
<dbReference type="STRING" id="51511.ENSCSAVP00000002722"/>
<reference evidence="3" key="1">
    <citation type="submission" date="2003-08" db="EMBL/GenBank/DDBJ databases">
        <authorList>
            <person name="Birren B."/>
            <person name="Nusbaum C."/>
            <person name="Abebe A."/>
            <person name="Abouelleil A."/>
            <person name="Adekoya E."/>
            <person name="Ait-zahra M."/>
            <person name="Allen N."/>
            <person name="Allen T."/>
            <person name="An P."/>
            <person name="Anderson M."/>
            <person name="Anderson S."/>
            <person name="Arachchi H."/>
            <person name="Armbruster J."/>
            <person name="Bachantsang P."/>
            <person name="Baldwin J."/>
            <person name="Barry A."/>
            <person name="Bayul T."/>
            <person name="Blitshsteyn B."/>
            <person name="Bloom T."/>
            <person name="Blye J."/>
            <person name="Boguslavskiy L."/>
            <person name="Borowsky M."/>
            <person name="Boukhgalter B."/>
            <person name="Brunache A."/>
            <person name="Butler J."/>
            <person name="Calixte N."/>
            <person name="Calvo S."/>
            <person name="Camarata J."/>
            <person name="Campo K."/>
            <person name="Chang J."/>
            <person name="Cheshatsang Y."/>
            <person name="Citroen M."/>
            <person name="Collymore A."/>
            <person name="Considine T."/>
            <person name="Cook A."/>
            <person name="Cooke P."/>
            <person name="Corum B."/>
            <person name="Cuomo C."/>
            <person name="David R."/>
            <person name="Dawoe T."/>
            <person name="Degray S."/>
            <person name="Dodge S."/>
            <person name="Dooley K."/>
            <person name="Dorje P."/>
            <person name="Dorjee K."/>
            <person name="Dorris L."/>
            <person name="Duffey N."/>
            <person name="Dupes A."/>
            <person name="Elkins T."/>
            <person name="Engels R."/>
            <person name="Erickson J."/>
            <person name="Farina A."/>
            <person name="Faro S."/>
            <person name="Ferreira P."/>
            <person name="Fischer H."/>
            <person name="Fitzgerald M."/>
            <person name="Foley K."/>
            <person name="Gage D."/>
            <person name="Galagan J."/>
            <person name="Gearin G."/>
            <person name="Gnerre S."/>
            <person name="Gnirke A."/>
            <person name="Goyette A."/>
            <person name="Graham J."/>
            <person name="Grandbois E."/>
            <person name="Gyaltsen K."/>
            <person name="Hafez N."/>
            <person name="Hagopian D."/>
            <person name="Hagos B."/>
            <person name="Hall J."/>
            <person name="Hatcher B."/>
            <person name="Heller A."/>
            <person name="Higgins H."/>
            <person name="Honan T."/>
            <person name="Horn A."/>
            <person name="Houde N."/>
            <person name="Hughes L."/>
            <person name="Hulme W."/>
            <person name="Husby E."/>
            <person name="Iliev I."/>
            <person name="Jaffe D."/>
            <person name="Jones C."/>
            <person name="Kamal M."/>
            <person name="Kamat A."/>
            <person name="Kamvysselis M."/>
            <person name="Karlsson E."/>
            <person name="Kells C."/>
            <person name="Kieu A."/>
            <person name="Kisner P."/>
            <person name="Kodira C."/>
            <person name="Kulbokas E."/>
            <person name="Labutti K."/>
            <person name="Lama D."/>
            <person name="Landers T."/>
            <person name="Leger J."/>
            <person name="Levine S."/>
            <person name="Lewis D."/>
            <person name="Lewis T."/>
            <person name="Lindblad-toh K."/>
            <person name="Liu X."/>
            <person name="Lokyitsang T."/>
            <person name="Lokyitsang Y."/>
            <person name="Lucien O."/>
            <person name="Lui A."/>
            <person name="Ma L.J."/>
            <person name="Mabbitt R."/>
            <person name="Macdonald J."/>
            <person name="Maclean C."/>
            <person name="Major J."/>
            <person name="Manning J."/>
            <person name="Marabella R."/>
            <person name="Maru K."/>
            <person name="Matthews C."/>
            <person name="Mauceli E."/>
            <person name="Mccarthy M."/>
            <person name="Mcdonough S."/>
            <person name="Mcghee T."/>
            <person name="Meldrim J."/>
            <person name="Meneus L."/>
            <person name="Mesirov J."/>
            <person name="Mihalev A."/>
            <person name="Mihova T."/>
            <person name="Mikkelsen T."/>
            <person name="Mlenga V."/>
            <person name="Moru K."/>
            <person name="Mozes J."/>
            <person name="Mulrain L."/>
            <person name="Munson G."/>
            <person name="Naylor J."/>
            <person name="Newes C."/>
            <person name="Nguyen C."/>
            <person name="Nguyen N."/>
            <person name="Nguyen T."/>
            <person name="Nicol R."/>
            <person name="Nielsen C."/>
            <person name="Nizzari M."/>
            <person name="Norbu C."/>
            <person name="Norbu N."/>
            <person name="O'donnell P."/>
            <person name="Okoawo O."/>
            <person name="O'leary S."/>
            <person name="Omotosho B."/>
            <person name="O'neill K."/>
            <person name="Osman S."/>
            <person name="Parker S."/>
            <person name="Perrin D."/>
            <person name="Phunkhang P."/>
            <person name="Piqani B."/>
            <person name="Purcell S."/>
            <person name="Rachupka T."/>
            <person name="Ramasamy U."/>
            <person name="Rameau R."/>
            <person name="Ray V."/>
            <person name="Raymond C."/>
            <person name="Retta R."/>
            <person name="Richardson S."/>
            <person name="Rise C."/>
            <person name="Rodriguez J."/>
            <person name="Rogers J."/>
            <person name="Rogov P."/>
            <person name="Rutman M."/>
            <person name="Schupbach R."/>
            <person name="Seaman C."/>
            <person name="Settipalli S."/>
            <person name="Sharpe T."/>
            <person name="Sheridan J."/>
            <person name="Sherpa N."/>
            <person name="Shi J."/>
            <person name="Smirnov S."/>
            <person name="Smith C."/>
            <person name="Sougnez C."/>
            <person name="Spencer B."/>
            <person name="Stalker J."/>
            <person name="Stange-thomann N."/>
            <person name="Stavropoulos S."/>
            <person name="Stetson K."/>
            <person name="Stone C."/>
            <person name="Stone S."/>
            <person name="Stubbs M."/>
            <person name="Talamas J."/>
            <person name="Tchuinga P."/>
            <person name="Tenzing P."/>
            <person name="Tesfaye S."/>
            <person name="Theodore J."/>
            <person name="Thoulutsang Y."/>
            <person name="Topham K."/>
            <person name="Towey S."/>
            <person name="Tsamla T."/>
            <person name="Tsomo N."/>
            <person name="Vallee D."/>
            <person name="Vassiliev H."/>
            <person name="Venkataraman V."/>
            <person name="Vinson J."/>
            <person name="Vo A."/>
            <person name="Wade C."/>
            <person name="Wang S."/>
            <person name="Wangchuk T."/>
            <person name="Wangdi T."/>
            <person name="Whittaker C."/>
            <person name="Wilkinson J."/>
            <person name="Wu Y."/>
            <person name="Wyman D."/>
            <person name="Yadav S."/>
            <person name="Yang S."/>
            <person name="Yang X."/>
            <person name="Yeager S."/>
            <person name="Yee E."/>
            <person name="Young G."/>
            <person name="Zainoun J."/>
            <person name="Zembeck L."/>
            <person name="Zimmer A."/>
            <person name="Zody M."/>
            <person name="Lander E."/>
        </authorList>
    </citation>
    <scope>NUCLEOTIDE SEQUENCE [LARGE SCALE GENOMIC DNA]</scope>
</reference>
<dbReference type="GeneTree" id="ENSGT00940000165635"/>
<dbReference type="AlphaFoldDB" id="H2YBM4"/>
<dbReference type="Pfam" id="PF07690">
    <property type="entry name" value="MFS_1"/>
    <property type="match status" value="1"/>
</dbReference>
<dbReference type="PANTHER" id="PTHR11360:SF284">
    <property type="entry name" value="EG:103B4.3 PROTEIN-RELATED"/>
    <property type="match status" value="1"/>
</dbReference>
<evidence type="ECO:0000313" key="2">
    <source>
        <dbReference type="Ensembl" id="ENSCSAVP00000002722.1"/>
    </source>
</evidence>
<proteinExistence type="predicted"/>
<dbReference type="InterPro" id="IPR050327">
    <property type="entry name" value="Proton-linked_MCT"/>
</dbReference>
<dbReference type="InterPro" id="IPR011701">
    <property type="entry name" value="MFS"/>
</dbReference>
<reference evidence="2" key="3">
    <citation type="submission" date="2025-09" db="UniProtKB">
        <authorList>
            <consortium name="Ensembl"/>
        </authorList>
    </citation>
    <scope>IDENTIFICATION</scope>
</reference>
<evidence type="ECO:0000256" key="1">
    <source>
        <dbReference type="SAM" id="Phobius"/>
    </source>
</evidence>
<dbReference type="PANTHER" id="PTHR11360">
    <property type="entry name" value="MONOCARBOXYLATE TRANSPORTER"/>
    <property type="match status" value="1"/>
</dbReference>
<keyword evidence="1" id="KW-0472">Membrane</keyword>
<dbReference type="Proteomes" id="UP000007875">
    <property type="component" value="Unassembled WGS sequence"/>
</dbReference>
<dbReference type="SUPFAM" id="SSF103473">
    <property type="entry name" value="MFS general substrate transporter"/>
    <property type="match status" value="1"/>
</dbReference>
<sequence>MELYILTDPRFYYYAFSWVFFAIASSSCLIYLVPYGQSIGLDEMKASSLISALMCGEMVSRCIYGVFMDRTTKTQRFTICASVTLCTSLIFLVLPHLRSYYALMGGCVVLGMSSGGLDGLYSIFIVDLFGLKLYTAAFGYSNIPIHGLGMLSTIMIGKFVDVTGDLTLVFYVGSASAFLSVCVCLKMLQSVRSASQAEEENKISDDHSLL</sequence>
<evidence type="ECO:0008006" key="4">
    <source>
        <dbReference type="Google" id="ProtNLM"/>
    </source>
</evidence>